<dbReference type="PANTHER" id="PTHR35866:SF1">
    <property type="entry name" value="YKGJ FAMILY CYSTEINE CLUSTER PROTEIN"/>
    <property type="match status" value="1"/>
</dbReference>
<dbReference type="Proteomes" id="UP000265882">
    <property type="component" value="Unassembled WGS sequence"/>
</dbReference>
<dbReference type="EMBL" id="QZKU01000064">
    <property type="protein sequence ID" value="RJP21819.1"/>
    <property type="molecule type" value="Genomic_DNA"/>
</dbReference>
<gene>
    <name evidence="1" type="ORF">C4520_09180</name>
</gene>
<evidence type="ECO:0000313" key="2">
    <source>
        <dbReference type="Proteomes" id="UP000265882"/>
    </source>
</evidence>
<organism evidence="1 2">
    <name type="scientific">Abyssobacteria bacterium (strain SURF_5)</name>
    <dbReference type="NCBI Taxonomy" id="2093360"/>
    <lineage>
        <taxon>Bacteria</taxon>
        <taxon>Pseudomonadati</taxon>
        <taxon>Candidatus Hydrogenedentota</taxon>
        <taxon>Candidatus Abyssobacteria</taxon>
    </lineage>
</organism>
<protein>
    <submittedName>
        <fullName evidence="1">YkgJ family cysteine cluster protein</fullName>
    </submittedName>
</protein>
<reference evidence="1 2" key="1">
    <citation type="journal article" date="2017" name="ISME J.">
        <title>Energy and carbon metabolisms in a deep terrestrial subsurface fluid microbial community.</title>
        <authorList>
            <person name="Momper L."/>
            <person name="Jungbluth S.P."/>
            <person name="Lee M.D."/>
            <person name="Amend J.P."/>
        </authorList>
    </citation>
    <scope>NUCLEOTIDE SEQUENCE [LARGE SCALE GENOMIC DNA]</scope>
    <source>
        <strain evidence="1">SURF_5</strain>
    </source>
</reference>
<dbReference type="InterPro" id="IPR005358">
    <property type="entry name" value="Puta_zinc/iron-chelating_dom"/>
</dbReference>
<sequence length="259" mass="29440">MGIDFKTAMNATGDTVRLLSGKKDTFRFECQACGRCCGAFTIVLSPYDILRLRKATGRTTSDLLKSGIIEIRQESFARLFGFGPVADFLDIFGLARDDTVPAAFLRFRSGSSDAVECHFLEEAREGKRLCSIYDHRPTMCRLHPLGCSTVNGRRTWFFRRPLCGTEGDRVQTVGHWLSASRASAFLAANRQFLAWMRVLLDSPVRFTSLPQGERESVERILYDFDSLPRGEEQVTFREIGELFGRWQAKLRLARQKRGY</sequence>
<proteinExistence type="predicted"/>
<dbReference type="PANTHER" id="PTHR35866">
    <property type="entry name" value="PUTATIVE-RELATED"/>
    <property type="match status" value="1"/>
</dbReference>
<name>A0A3A4NSN3_ABYX5</name>
<dbReference type="Pfam" id="PF03692">
    <property type="entry name" value="CxxCxxCC"/>
    <property type="match status" value="1"/>
</dbReference>
<evidence type="ECO:0000313" key="1">
    <source>
        <dbReference type="EMBL" id="RJP21819.1"/>
    </source>
</evidence>
<dbReference type="AlphaFoldDB" id="A0A3A4NSN3"/>
<accession>A0A3A4NSN3</accession>
<comment type="caution">
    <text evidence="1">The sequence shown here is derived from an EMBL/GenBank/DDBJ whole genome shotgun (WGS) entry which is preliminary data.</text>
</comment>